<evidence type="ECO:0000313" key="3">
    <source>
        <dbReference type="Proteomes" id="UP000287188"/>
    </source>
</evidence>
<reference evidence="3" key="1">
    <citation type="submission" date="2018-12" db="EMBL/GenBank/DDBJ databases">
        <title>Tengunoibacter tsumagoiensis gen. nov., sp. nov., Dictyobacter kobayashii sp. nov., D. alpinus sp. nov., and D. joshuensis sp. nov. and description of Dictyobacteraceae fam. nov. within the order Ktedonobacterales isolated from Tengu-no-mugimeshi.</title>
        <authorList>
            <person name="Wang C.M."/>
            <person name="Zheng Y."/>
            <person name="Sakai Y."/>
            <person name="Toyoda A."/>
            <person name="Minakuchi Y."/>
            <person name="Abe K."/>
            <person name="Yokota A."/>
            <person name="Yabe S."/>
        </authorList>
    </citation>
    <scope>NUCLEOTIDE SEQUENCE [LARGE SCALE GENOMIC DNA]</scope>
    <source>
        <strain evidence="3">Uno11</strain>
    </source>
</reference>
<dbReference type="OrthoDB" id="9837756at2"/>
<organism evidence="2 3">
    <name type="scientific">Dictyobacter kobayashii</name>
    <dbReference type="NCBI Taxonomy" id="2014872"/>
    <lineage>
        <taxon>Bacteria</taxon>
        <taxon>Bacillati</taxon>
        <taxon>Chloroflexota</taxon>
        <taxon>Ktedonobacteria</taxon>
        <taxon>Ktedonobacterales</taxon>
        <taxon>Dictyobacteraceae</taxon>
        <taxon>Dictyobacter</taxon>
    </lineage>
</organism>
<dbReference type="AlphaFoldDB" id="A0A402AZ19"/>
<feature type="transmembrane region" description="Helical" evidence="1">
    <location>
        <begin position="150"/>
        <end position="168"/>
    </location>
</feature>
<gene>
    <name evidence="2" type="ORF">KDK_81590</name>
</gene>
<feature type="transmembrane region" description="Helical" evidence="1">
    <location>
        <begin position="23"/>
        <end position="46"/>
    </location>
</feature>
<name>A0A402AZ19_9CHLR</name>
<evidence type="ECO:0000256" key="1">
    <source>
        <dbReference type="SAM" id="Phobius"/>
    </source>
</evidence>
<keyword evidence="1" id="KW-0812">Transmembrane</keyword>
<dbReference type="Proteomes" id="UP000287188">
    <property type="component" value="Unassembled WGS sequence"/>
</dbReference>
<keyword evidence="1" id="KW-1133">Transmembrane helix</keyword>
<protein>
    <submittedName>
        <fullName evidence="2">Uncharacterized protein</fullName>
    </submittedName>
</protein>
<keyword evidence="1" id="KW-0472">Membrane</keyword>
<accession>A0A402AZ19</accession>
<evidence type="ECO:0000313" key="2">
    <source>
        <dbReference type="EMBL" id="GCE24359.1"/>
    </source>
</evidence>
<comment type="caution">
    <text evidence="2">The sequence shown here is derived from an EMBL/GenBank/DDBJ whole genome shotgun (WGS) entry which is preliminary data.</text>
</comment>
<proteinExistence type="predicted"/>
<feature type="transmembrane region" description="Helical" evidence="1">
    <location>
        <begin position="119"/>
        <end position="144"/>
    </location>
</feature>
<keyword evidence="3" id="KW-1185">Reference proteome</keyword>
<dbReference type="EMBL" id="BIFS01000002">
    <property type="protein sequence ID" value="GCE24359.1"/>
    <property type="molecule type" value="Genomic_DNA"/>
</dbReference>
<sequence>MSAPTNPDFEQYRQRLLLRRRYYPIYGLLLVITGGLGVLGLASLYLDNPLSLLAYDQPGGLLHVFLLLAFLAFIIGGILCIIYAFRAPRLAEIQRYRQSERHRLFLQASGSSAPWWSRLIIRILLSLLALLFCAGGMLVIAQFGPGALDGWTYLLISIFLISLVGYFIPRELRKLPALSAEQLAQSWIAGEATTGDEARVENTALPKEEE</sequence>
<dbReference type="RefSeq" id="WP_126557583.1">
    <property type="nucleotide sequence ID" value="NZ_BIFS01000002.1"/>
</dbReference>
<feature type="transmembrane region" description="Helical" evidence="1">
    <location>
        <begin position="61"/>
        <end position="85"/>
    </location>
</feature>